<organism evidence="9 10">
    <name type="scientific">Streptomyces variegatus</name>
    <dbReference type="NCBI Taxonomy" id="284040"/>
    <lineage>
        <taxon>Bacteria</taxon>
        <taxon>Bacillati</taxon>
        <taxon>Actinomycetota</taxon>
        <taxon>Actinomycetes</taxon>
        <taxon>Kitasatosporales</taxon>
        <taxon>Streptomycetaceae</taxon>
        <taxon>Streptomyces</taxon>
    </lineage>
</organism>
<dbReference type="InterPro" id="IPR014030">
    <property type="entry name" value="Ketoacyl_synth_N"/>
</dbReference>
<keyword evidence="10" id="KW-1185">Reference proteome</keyword>
<dbReference type="InterPro" id="IPR057326">
    <property type="entry name" value="KR_dom"/>
</dbReference>
<accession>A0A0M2GG63</accession>
<dbReference type="InterPro" id="IPR006162">
    <property type="entry name" value="Ppantetheine_attach_site"/>
</dbReference>
<evidence type="ECO:0000313" key="10">
    <source>
        <dbReference type="Proteomes" id="UP000034786"/>
    </source>
</evidence>
<dbReference type="InterPro" id="IPR013968">
    <property type="entry name" value="PKS_KR"/>
</dbReference>
<evidence type="ECO:0000256" key="1">
    <source>
        <dbReference type="ARBA" id="ARBA00022450"/>
    </source>
</evidence>
<dbReference type="SUPFAM" id="SSF55048">
    <property type="entry name" value="Probable ACP-binding domain of malonyl-CoA ACP transacylase"/>
    <property type="match status" value="1"/>
</dbReference>
<dbReference type="SMART" id="SM00823">
    <property type="entry name" value="PKS_PP"/>
    <property type="match status" value="1"/>
</dbReference>
<feature type="domain" description="Carrier" evidence="7">
    <location>
        <begin position="822"/>
        <end position="897"/>
    </location>
</feature>
<dbReference type="RefSeq" id="WP_045297515.1">
    <property type="nucleotide sequence ID" value="NZ_JYJH01000102.1"/>
</dbReference>
<feature type="domain" description="Ketosynthase family 3 (KS3)" evidence="8">
    <location>
        <begin position="916"/>
        <end position="1009"/>
    </location>
</feature>
<dbReference type="Gene3D" id="3.40.366.10">
    <property type="entry name" value="Malonyl-Coenzyme A Acyl Carrier Protein, domain 2"/>
    <property type="match status" value="1"/>
</dbReference>
<dbReference type="CDD" id="cd08952">
    <property type="entry name" value="KR_1_SDR_x"/>
    <property type="match status" value="1"/>
</dbReference>
<keyword evidence="6" id="KW-0012">Acyltransferase</keyword>
<dbReference type="SUPFAM" id="SSF52151">
    <property type="entry name" value="FabD/lysophospholipase-like"/>
    <property type="match status" value="1"/>
</dbReference>
<dbReference type="InterPro" id="IPR016036">
    <property type="entry name" value="Malonyl_transacylase_ACP-bd"/>
</dbReference>
<dbReference type="SUPFAM" id="SSF53901">
    <property type="entry name" value="Thiolase-like"/>
    <property type="match status" value="1"/>
</dbReference>
<dbReference type="PROSITE" id="PS52004">
    <property type="entry name" value="KS3_2"/>
    <property type="match status" value="1"/>
</dbReference>
<dbReference type="STRING" id="284040.UK15_38905"/>
<keyword evidence="1" id="KW-0596">Phosphopantetheine</keyword>
<dbReference type="InterPro" id="IPR001227">
    <property type="entry name" value="Ac_transferase_dom_sf"/>
</dbReference>
<dbReference type="PANTHER" id="PTHR43775">
    <property type="entry name" value="FATTY ACID SYNTHASE"/>
    <property type="match status" value="1"/>
</dbReference>
<dbReference type="Pfam" id="PF18369">
    <property type="entry name" value="PKS_DE"/>
    <property type="match status" value="1"/>
</dbReference>
<dbReference type="FunFam" id="1.10.1200.10:FF:000007">
    <property type="entry name" value="Probable polyketide synthase pks17"/>
    <property type="match status" value="1"/>
</dbReference>
<dbReference type="InterPro" id="IPR016039">
    <property type="entry name" value="Thiolase-like"/>
</dbReference>
<dbReference type="Gene3D" id="1.10.1200.10">
    <property type="entry name" value="ACP-like"/>
    <property type="match status" value="1"/>
</dbReference>
<keyword evidence="3" id="KW-0808">Transferase</keyword>
<gene>
    <name evidence="9" type="ORF">UK15_38905</name>
</gene>
<evidence type="ECO:0000256" key="5">
    <source>
        <dbReference type="ARBA" id="ARBA00023268"/>
    </source>
</evidence>
<dbReference type="PROSITE" id="PS00012">
    <property type="entry name" value="PHOSPHOPANTETHEINE"/>
    <property type="match status" value="1"/>
</dbReference>
<dbReference type="SMART" id="SM00827">
    <property type="entry name" value="PKS_AT"/>
    <property type="match status" value="1"/>
</dbReference>
<dbReference type="SMART" id="SM01294">
    <property type="entry name" value="PKS_PP_betabranch"/>
    <property type="match status" value="1"/>
</dbReference>
<dbReference type="Gene3D" id="3.40.47.10">
    <property type="match status" value="1"/>
</dbReference>
<dbReference type="InterPro" id="IPR036291">
    <property type="entry name" value="NAD(P)-bd_dom_sf"/>
</dbReference>
<dbReference type="Pfam" id="PF00109">
    <property type="entry name" value="ketoacyl-synt"/>
    <property type="match status" value="1"/>
</dbReference>
<dbReference type="InterPro" id="IPR009081">
    <property type="entry name" value="PP-bd_ACP"/>
</dbReference>
<comment type="caution">
    <text evidence="9">The sequence shown here is derived from an EMBL/GenBank/DDBJ whole genome shotgun (WGS) entry which is preliminary data.</text>
</comment>
<sequence>VLLGHSIGELAAAYVAGVWSLEDACVLVAARGRLMQALPAGGAMVAVQASEAEVAEALTDAVSIAAVNGPESVVISGDERQVLEISERFAEQGRKTKRLTVSHAFHSPLMEPMLAEFRRVAEGLSYQAPRIAVVSNVTGATAGAEDLRDPEYWVRHVREAVRFADGMRTLAEQGVRTLIELGPEGVLSAMGQDAGDAQFVPALRSGSPEAQTLTAAVAHAHVRGVPVDWAAFFAGRGARPVQLPTYAFQRERYWPERTPAADTADPADAAFWDAVERADAGTVAEVLELAEDDRASLTAALPALASWRRRHRTRHVADSWRYRIAWQPLADGPEPVLSGTWLAVLPQGLEGHPWAAGCLRSLTVRGARTLPIVVGTADGERAPLAERIASAVAETDGPVAGVVSLLALADAPHAQQPAVSQGLAATLALVQALGDAEVAAPLWCLTTGAVSTSPADRPAHPGQAQIWGLGRVIALEHPDRWGGLVDLPETPDERSLTRLTAALSDPAFEDQLAVRASGTAVRRLTRAPRETADATPWQPHGTVLVTGGTGALGAEVARWLARDGAGHLLLTSRRGPAADGAAELRDELIALGADVTIAACDAADRTALAALLAAVPAEQPLTAVVHAAGVLDDGVLDGQTPERFARVLRPKADAARNLHELTADHDLAAFVLFSSVAGTLGNAGQANYAAANAYLDALAEQRRADGLPATTIAWGPWAGAGMAAAEDPDGDRLRRIGLAPMDRDTAVEALRRTVEGGAAVTAVADIDWARFAEVFAAQRPSALLSDLPEARGHLAGSGGQVTDQAAEWRLRIAALPENEREPALLELVREQVALVLGHASAAAVPADKAFKDTGFDSLAAVQLRNRLGQVTGLRLPATLVFDHPTPTALARFLTAESAGSTTAVTVPQAAVAAAGTEPIAIVAMACRYPGAAASPEELWRLVTDGADAISGFPTDRGWDLSGLYHPDPDHQGTSYTREGGFLHEAAGFDAGFFGISPREALAMDPQQRL</sequence>
<evidence type="ECO:0000256" key="3">
    <source>
        <dbReference type="ARBA" id="ARBA00022679"/>
    </source>
</evidence>
<evidence type="ECO:0000256" key="4">
    <source>
        <dbReference type="ARBA" id="ARBA00023194"/>
    </source>
</evidence>
<dbReference type="PROSITE" id="PS50075">
    <property type="entry name" value="CARRIER"/>
    <property type="match status" value="1"/>
</dbReference>
<dbReference type="GO" id="GO:0006633">
    <property type="term" value="P:fatty acid biosynthetic process"/>
    <property type="evidence" value="ECO:0007669"/>
    <property type="project" value="TreeGrafter"/>
</dbReference>
<dbReference type="InterPro" id="IPR036736">
    <property type="entry name" value="ACP-like_sf"/>
</dbReference>
<evidence type="ECO:0000256" key="6">
    <source>
        <dbReference type="ARBA" id="ARBA00023315"/>
    </source>
</evidence>
<dbReference type="GO" id="GO:0017000">
    <property type="term" value="P:antibiotic biosynthetic process"/>
    <property type="evidence" value="ECO:0007669"/>
    <property type="project" value="UniProtKB-KW"/>
</dbReference>
<dbReference type="GO" id="GO:0004312">
    <property type="term" value="F:fatty acid synthase activity"/>
    <property type="evidence" value="ECO:0007669"/>
    <property type="project" value="TreeGrafter"/>
</dbReference>
<dbReference type="Pfam" id="PF00698">
    <property type="entry name" value="Acyl_transf_1"/>
    <property type="match status" value="1"/>
</dbReference>
<feature type="non-terminal residue" evidence="9">
    <location>
        <position position="1"/>
    </location>
</feature>
<dbReference type="Gene3D" id="6.10.140.1830">
    <property type="match status" value="1"/>
</dbReference>
<dbReference type="Proteomes" id="UP000034786">
    <property type="component" value="Unassembled WGS sequence"/>
</dbReference>
<keyword evidence="4" id="KW-0045">Antibiotic biosynthesis</keyword>
<dbReference type="InterPro" id="IPR041618">
    <property type="entry name" value="PKS_DE"/>
</dbReference>
<dbReference type="EMBL" id="JYJH01000102">
    <property type="protein sequence ID" value="KJK33580.1"/>
    <property type="molecule type" value="Genomic_DNA"/>
</dbReference>
<dbReference type="SUPFAM" id="SSF47336">
    <property type="entry name" value="ACP-like"/>
    <property type="match status" value="1"/>
</dbReference>
<evidence type="ECO:0000256" key="2">
    <source>
        <dbReference type="ARBA" id="ARBA00022553"/>
    </source>
</evidence>
<dbReference type="InterPro" id="IPR020806">
    <property type="entry name" value="PKS_PP-bd"/>
</dbReference>
<dbReference type="SUPFAM" id="SSF51735">
    <property type="entry name" value="NAD(P)-binding Rossmann-fold domains"/>
    <property type="match status" value="2"/>
</dbReference>
<dbReference type="Pfam" id="PF00550">
    <property type="entry name" value="PP-binding"/>
    <property type="match status" value="1"/>
</dbReference>
<evidence type="ECO:0000259" key="8">
    <source>
        <dbReference type="PROSITE" id="PS52004"/>
    </source>
</evidence>
<dbReference type="PANTHER" id="PTHR43775:SF51">
    <property type="entry name" value="INACTIVE PHENOLPHTHIOCEROL SYNTHESIS POLYKETIDE SYNTHASE TYPE I PKS1-RELATED"/>
    <property type="match status" value="1"/>
</dbReference>
<dbReference type="InterPro" id="IPR020841">
    <property type="entry name" value="PKS_Beta-ketoAc_synthase_dom"/>
</dbReference>
<dbReference type="InterPro" id="IPR050091">
    <property type="entry name" value="PKS_NRPS_Biosynth_Enz"/>
</dbReference>
<evidence type="ECO:0000259" key="7">
    <source>
        <dbReference type="PROSITE" id="PS50075"/>
    </source>
</evidence>
<dbReference type="InterPro" id="IPR016035">
    <property type="entry name" value="Acyl_Trfase/lysoPLipase"/>
</dbReference>
<evidence type="ECO:0000313" key="9">
    <source>
        <dbReference type="EMBL" id="KJK33580.1"/>
    </source>
</evidence>
<dbReference type="Gene3D" id="3.40.50.720">
    <property type="entry name" value="NAD(P)-binding Rossmann-like Domain"/>
    <property type="match status" value="1"/>
</dbReference>
<proteinExistence type="predicted"/>
<keyword evidence="2" id="KW-0597">Phosphoprotein</keyword>
<keyword evidence="5" id="KW-0511">Multifunctional enzyme</keyword>
<dbReference type="InterPro" id="IPR014043">
    <property type="entry name" value="Acyl_transferase_dom"/>
</dbReference>
<dbReference type="Pfam" id="PF08659">
    <property type="entry name" value="KR"/>
    <property type="match status" value="1"/>
</dbReference>
<protein>
    <submittedName>
        <fullName evidence="9">Polyketide synthase</fullName>
    </submittedName>
</protein>
<dbReference type="SMART" id="SM00822">
    <property type="entry name" value="PKS_KR"/>
    <property type="match status" value="1"/>
</dbReference>
<name>A0A0M2GG63_9ACTN</name>
<feature type="non-terminal residue" evidence="9">
    <location>
        <position position="1009"/>
    </location>
</feature>
<reference evidence="10" key="1">
    <citation type="submission" date="2015-02" db="EMBL/GenBank/DDBJ databases">
        <authorList>
            <person name="Ju K.-S."/>
            <person name="Doroghazi J.R."/>
            <person name="Metcalf W."/>
        </authorList>
    </citation>
    <scope>NUCLEOTIDE SEQUENCE [LARGE SCALE GENOMIC DNA]</scope>
    <source>
        <strain evidence="10">NRRL B-16380</strain>
    </source>
</reference>
<dbReference type="GO" id="GO:0031177">
    <property type="term" value="F:phosphopantetheine binding"/>
    <property type="evidence" value="ECO:0007669"/>
    <property type="project" value="InterPro"/>
</dbReference>
<dbReference type="AlphaFoldDB" id="A0A0M2GG63"/>